<feature type="domain" description="UspA" evidence="4">
    <location>
        <begin position="164"/>
        <end position="311"/>
    </location>
</feature>
<dbReference type="SUPFAM" id="SSF52402">
    <property type="entry name" value="Adenine nucleotide alpha hydrolases-like"/>
    <property type="match status" value="2"/>
</dbReference>
<dbReference type="AlphaFoldDB" id="A0A8J3IJ62"/>
<proteinExistence type="inferred from homology"/>
<organism evidence="5 6">
    <name type="scientific">Reticulibacter mediterranei</name>
    <dbReference type="NCBI Taxonomy" id="2778369"/>
    <lineage>
        <taxon>Bacteria</taxon>
        <taxon>Bacillati</taxon>
        <taxon>Chloroflexota</taxon>
        <taxon>Ktedonobacteria</taxon>
        <taxon>Ktedonobacterales</taxon>
        <taxon>Reticulibacteraceae</taxon>
        <taxon>Reticulibacter</taxon>
    </lineage>
</organism>
<evidence type="ECO:0000256" key="1">
    <source>
        <dbReference type="ARBA" id="ARBA00008791"/>
    </source>
</evidence>
<dbReference type="EMBL" id="BNJK01000001">
    <property type="protein sequence ID" value="GHO94638.1"/>
    <property type="molecule type" value="Genomic_DNA"/>
</dbReference>
<evidence type="ECO:0000259" key="4">
    <source>
        <dbReference type="Pfam" id="PF00582"/>
    </source>
</evidence>
<evidence type="ECO:0000313" key="5">
    <source>
        <dbReference type="EMBL" id="GHO94638.1"/>
    </source>
</evidence>
<dbReference type="PANTHER" id="PTHR46268">
    <property type="entry name" value="STRESS RESPONSE PROTEIN NHAX"/>
    <property type="match status" value="1"/>
</dbReference>
<keyword evidence="2" id="KW-0547">Nucleotide-binding</keyword>
<keyword evidence="3" id="KW-0067">ATP-binding</keyword>
<dbReference type="Proteomes" id="UP000597444">
    <property type="component" value="Unassembled WGS sequence"/>
</dbReference>
<dbReference type="RefSeq" id="WP_220205351.1">
    <property type="nucleotide sequence ID" value="NZ_BNJK01000001.1"/>
</dbReference>
<dbReference type="Gene3D" id="3.40.50.620">
    <property type="entry name" value="HUPs"/>
    <property type="match status" value="2"/>
</dbReference>
<name>A0A8J3IJ62_9CHLR</name>
<dbReference type="PANTHER" id="PTHR46268:SF27">
    <property type="entry name" value="UNIVERSAL STRESS PROTEIN RV2623"/>
    <property type="match status" value="1"/>
</dbReference>
<dbReference type="GO" id="GO:0005524">
    <property type="term" value="F:ATP binding"/>
    <property type="evidence" value="ECO:0007669"/>
    <property type="project" value="UniProtKB-KW"/>
</dbReference>
<gene>
    <name evidence="5" type="ORF">KSF_046860</name>
</gene>
<comment type="similarity">
    <text evidence="1">Belongs to the universal stress protein A family.</text>
</comment>
<evidence type="ECO:0000313" key="6">
    <source>
        <dbReference type="Proteomes" id="UP000597444"/>
    </source>
</evidence>
<dbReference type="InterPro" id="IPR006016">
    <property type="entry name" value="UspA"/>
</dbReference>
<dbReference type="CDD" id="cd00293">
    <property type="entry name" value="USP-like"/>
    <property type="match status" value="2"/>
</dbReference>
<dbReference type="PRINTS" id="PR01438">
    <property type="entry name" value="UNVRSLSTRESS"/>
</dbReference>
<sequence length="320" mass="35127">MFQHILVPLDGSSRAEQALPLATHIARRTGGTISLLRVIPPEVGDSTYAYSRAGVLADEVRTTLTQEAHDYLEHIAHSERLAGIGVRTRVTTDSPVQEILSYAQSEKIDLIVLCRHGFTGLKRWVMGSVAQKVVRHSPVPVLALSEKGLEAPLVHPEKARPIRALVALDGSPLAEAILPPAAQLVTAVSPAETPGELHMIRILKPPSETEERRYLAYDINIRQFYRSEAEQYLRIVKEKLTKDLPADVHVQVTSSMKEEADIATALIEVAESGYDVMALATHGRGGLKRAMIGSIAERILERTTMPLLIMRPPEPASPVF</sequence>
<comment type="caution">
    <text evidence="5">The sequence shown here is derived from an EMBL/GenBank/DDBJ whole genome shotgun (WGS) entry which is preliminary data.</text>
</comment>
<feature type="domain" description="UspA" evidence="4">
    <location>
        <begin position="1"/>
        <end position="143"/>
    </location>
</feature>
<dbReference type="InterPro" id="IPR014729">
    <property type="entry name" value="Rossmann-like_a/b/a_fold"/>
</dbReference>
<dbReference type="Pfam" id="PF00582">
    <property type="entry name" value="Usp"/>
    <property type="match status" value="2"/>
</dbReference>
<evidence type="ECO:0000256" key="3">
    <source>
        <dbReference type="ARBA" id="ARBA00022840"/>
    </source>
</evidence>
<evidence type="ECO:0000256" key="2">
    <source>
        <dbReference type="ARBA" id="ARBA00022741"/>
    </source>
</evidence>
<keyword evidence="6" id="KW-1185">Reference proteome</keyword>
<protein>
    <recommendedName>
        <fullName evidence="4">UspA domain-containing protein</fullName>
    </recommendedName>
</protein>
<reference evidence="5" key="1">
    <citation type="submission" date="2020-10" db="EMBL/GenBank/DDBJ databases">
        <title>Taxonomic study of unclassified bacteria belonging to the class Ktedonobacteria.</title>
        <authorList>
            <person name="Yabe S."/>
            <person name="Wang C.M."/>
            <person name="Zheng Y."/>
            <person name="Sakai Y."/>
            <person name="Cavaletti L."/>
            <person name="Monciardini P."/>
            <person name="Donadio S."/>
        </authorList>
    </citation>
    <scope>NUCLEOTIDE SEQUENCE</scope>
    <source>
        <strain evidence="5">ID150040</strain>
    </source>
</reference>
<dbReference type="InterPro" id="IPR006015">
    <property type="entry name" value="Universal_stress_UspA"/>
</dbReference>
<accession>A0A8J3IJ62</accession>